<dbReference type="PROSITE" id="PS50297">
    <property type="entry name" value="ANK_REP_REGION"/>
    <property type="match status" value="1"/>
</dbReference>
<dbReference type="AlphaFoldDB" id="A0A8T1NSB0"/>
<sequence>MIRKDLDWVYTVHSYPFLLSLARVEIGPLRRNFSRVGPMQWARESHTGYTALHIAVAAGHFRVVDELVKKLMPEQNLETLDYDGFSALTEAAVGGKKTMAQCMLCKNEKLISIASSAGILPVNTAISFGHTETARYLYSLTPLEDLMPESGYNGANLFIDAISAGTLDIALDLLQRCPRLIFAYNGFGNYPLVALASTPHLFPSGSRLVF</sequence>
<accession>A0A8T1NSB0</accession>
<dbReference type="PANTHER" id="PTHR24121">
    <property type="entry name" value="NO MECHANORECEPTOR POTENTIAL C, ISOFORM D-RELATED"/>
    <property type="match status" value="1"/>
</dbReference>
<reference evidence="2" key="1">
    <citation type="submission" date="2020-12" db="EMBL/GenBank/DDBJ databases">
        <title>WGS assembly of Carya illinoinensis cv. Pawnee.</title>
        <authorList>
            <person name="Platts A."/>
            <person name="Shu S."/>
            <person name="Wright S."/>
            <person name="Barry K."/>
            <person name="Edger P."/>
            <person name="Pires J.C."/>
            <person name="Schmutz J."/>
        </authorList>
    </citation>
    <scope>NUCLEOTIDE SEQUENCE</scope>
    <source>
        <tissue evidence="2">Leaf</tissue>
    </source>
</reference>
<feature type="repeat" description="ANK" evidence="1">
    <location>
        <begin position="47"/>
        <end position="70"/>
    </location>
</feature>
<dbReference type="Pfam" id="PF12796">
    <property type="entry name" value="Ank_2"/>
    <property type="match status" value="1"/>
</dbReference>
<keyword evidence="3" id="KW-1185">Reference proteome</keyword>
<protein>
    <recommendedName>
        <fullName evidence="4">Ankyrin repeat protein</fullName>
    </recommendedName>
</protein>
<gene>
    <name evidence="2" type="ORF">CIPAW_13G114600</name>
</gene>
<dbReference type="SMART" id="SM00248">
    <property type="entry name" value="ANK"/>
    <property type="match status" value="3"/>
</dbReference>
<evidence type="ECO:0000313" key="2">
    <source>
        <dbReference type="EMBL" id="KAG6631793.1"/>
    </source>
</evidence>
<evidence type="ECO:0008006" key="4">
    <source>
        <dbReference type="Google" id="ProtNLM"/>
    </source>
</evidence>
<dbReference type="InterPro" id="IPR002110">
    <property type="entry name" value="Ankyrin_rpt"/>
</dbReference>
<dbReference type="PANTHER" id="PTHR24121:SF16">
    <property type="entry name" value="NON-SPECIFIC SERINE_THREONINE PROTEIN KINASE"/>
    <property type="match status" value="1"/>
</dbReference>
<evidence type="ECO:0000313" key="3">
    <source>
        <dbReference type="Proteomes" id="UP000811609"/>
    </source>
</evidence>
<organism evidence="2 3">
    <name type="scientific">Carya illinoinensis</name>
    <name type="common">Pecan</name>
    <dbReference type="NCBI Taxonomy" id="32201"/>
    <lineage>
        <taxon>Eukaryota</taxon>
        <taxon>Viridiplantae</taxon>
        <taxon>Streptophyta</taxon>
        <taxon>Embryophyta</taxon>
        <taxon>Tracheophyta</taxon>
        <taxon>Spermatophyta</taxon>
        <taxon>Magnoliopsida</taxon>
        <taxon>eudicotyledons</taxon>
        <taxon>Gunneridae</taxon>
        <taxon>Pentapetalae</taxon>
        <taxon>rosids</taxon>
        <taxon>fabids</taxon>
        <taxon>Fagales</taxon>
        <taxon>Juglandaceae</taxon>
        <taxon>Carya</taxon>
    </lineage>
</organism>
<dbReference type="PROSITE" id="PS50088">
    <property type="entry name" value="ANK_REPEAT"/>
    <property type="match status" value="1"/>
</dbReference>
<dbReference type="EMBL" id="CM031821">
    <property type="protein sequence ID" value="KAG6631793.1"/>
    <property type="molecule type" value="Genomic_DNA"/>
</dbReference>
<comment type="caution">
    <text evidence="2">The sequence shown here is derived from an EMBL/GenBank/DDBJ whole genome shotgun (WGS) entry which is preliminary data.</text>
</comment>
<name>A0A8T1NSB0_CARIL</name>
<evidence type="ECO:0000256" key="1">
    <source>
        <dbReference type="PROSITE-ProRule" id="PRU00023"/>
    </source>
</evidence>
<dbReference type="Proteomes" id="UP000811609">
    <property type="component" value="Chromosome 13"/>
</dbReference>
<keyword evidence="1" id="KW-0040">ANK repeat</keyword>
<proteinExistence type="predicted"/>